<dbReference type="PANTHER" id="PTHR38340">
    <property type="entry name" value="S-LAYER PROTEIN"/>
    <property type="match status" value="1"/>
</dbReference>
<dbReference type="InterPro" id="IPR018511">
    <property type="entry name" value="Hemolysin-typ_Ca-bd_CS"/>
</dbReference>
<evidence type="ECO:0000256" key="2">
    <source>
        <dbReference type="ARBA" id="ARBA00022525"/>
    </source>
</evidence>
<accession>A0A7V8VFI0</accession>
<dbReference type="SUPFAM" id="SSF51120">
    <property type="entry name" value="beta-Roll"/>
    <property type="match status" value="2"/>
</dbReference>
<evidence type="ECO:0000313" key="5">
    <source>
        <dbReference type="Proteomes" id="UP000542342"/>
    </source>
</evidence>
<organism evidence="4 5">
    <name type="scientific">Thermogemmata fonticola</name>
    <dbReference type="NCBI Taxonomy" id="2755323"/>
    <lineage>
        <taxon>Bacteria</taxon>
        <taxon>Pseudomonadati</taxon>
        <taxon>Planctomycetota</taxon>
        <taxon>Planctomycetia</taxon>
        <taxon>Gemmatales</taxon>
        <taxon>Gemmataceae</taxon>
        <taxon>Thermogemmata</taxon>
    </lineage>
</organism>
<dbReference type="PROSITE" id="PS00330">
    <property type="entry name" value="HEMOLYSIN_CALCIUM"/>
    <property type="match status" value="2"/>
</dbReference>
<sequence>MFRALRQWLKQSNPNQSSPATPMLKVEALEDRTVPSAFIRDGILHVHGTAANDIIRVIETEADYQVIIWNNEEYYNRRFSKSRVTAGRVQIEGYAGHDEIRLNLLRSLRGTVNGGDGNDQLIGTRNNDVLNGGNGDDYILGGAGNDIISGENGDNVLDGQAGNDLIVGGRDMDDIYGREGNDVLFGGEGNDELYGGDGDDRLYGGGGSDVLRGENGNDFLQSGPNSNLLGSVLSGGSGNDRLVSRSRNDFLFGNAGHDSANLLANTFVRHCEVVWISVPGGSPQTDNWSCGPNSASRFLRAYGIEVSYETLRSVAASWPDLVSQSNLGTRPGSLRDMIANYRPETQLATGASFETVVNLLRQGRPVIALVASGILSDFLGKVGILHYVVLNGIDEATQTLYYMDTDGVQRSWSYAEFQDRWNWGGSWFTGLAGDAAQGFLNSLGVHERTIIF</sequence>
<dbReference type="Gene3D" id="2.150.10.10">
    <property type="entry name" value="Serralysin-like metalloprotease, C-terminal"/>
    <property type="match status" value="2"/>
</dbReference>
<protein>
    <submittedName>
        <fullName evidence="4">C39 family peptidase</fullName>
    </submittedName>
</protein>
<dbReference type="Proteomes" id="UP000542342">
    <property type="component" value="Unassembled WGS sequence"/>
</dbReference>
<gene>
    <name evidence="4" type="ORF">H0921_13050</name>
</gene>
<reference evidence="4 5" key="1">
    <citation type="submission" date="2020-07" db="EMBL/GenBank/DDBJ databases">
        <title>Thermogemmata thermophila gen. nov., sp. nov., a novel moderate thermophilic planctomycete from a Kamchatka hot spring.</title>
        <authorList>
            <person name="Elcheninov A.G."/>
            <person name="Podosokorskaya O.A."/>
            <person name="Kovaleva O.L."/>
            <person name="Novikov A."/>
            <person name="Bonch-Osmolovskaya E.A."/>
            <person name="Toshchakov S.V."/>
            <person name="Kublanov I.V."/>
        </authorList>
    </citation>
    <scope>NUCLEOTIDE SEQUENCE [LARGE SCALE GENOMIC DNA]</scope>
    <source>
        <strain evidence="4 5">2918</strain>
    </source>
</reference>
<dbReference type="PANTHER" id="PTHR38340:SF1">
    <property type="entry name" value="S-LAYER PROTEIN"/>
    <property type="match status" value="1"/>
</dbReference>
<keyword evidence="5" id="KW-1185">Reference proteome</keyword>
<dbReference type="GO" id="GO:0005576">
    <property type="term" value="C:extracellular region"/>
    <property type="evidence" value="ECO:0007669"/>
    <property type="project" value="UniProtKB-SubCell"/>
</dbReference>
<dbReference type="RefSeq" id="WP_194538833.1">
    <property type="nucleotide sequence ID" value="NZ_JACEFB010000010.1"/>
</dbReference>
<dbReference type="InterPro" id="IPR039564">
    <property type="entry name" value="Peptidase_C39-like"/>
</dbReference>
<dbReference type="GO" id="GO:0005509">
    <property type="term" value="F:calcium ion binding"/>
    <property type="evidence" value="ECO:0007669"/>
    <property type="project" value="InterPro"/>
</dbReference>
<dbReference type="Gene3D" id="3.90.70.10">
    <property type="entry name" value="Cysteine proteinases"/>
    <property type="match status" value="1"/>
</dbReference>
<dbReference type="InterPro" id="IPR050557">
    <property type="entry name" value="RTX_toxin/Mannuronan_C5-epim"/>
</dbReference>
<evidence type="ECO:0000259" key="3">
    <source>
        <dbReference type="Pfam" id="PF13529"/>
    </source>
</evidence>
<dbReference type="AlphaFoldDB" id="A0A7V8VFI0"/>
<comment type="caution">
    <text evidence="4">The sequence shown here is derived from an EMBL/GenBank/DDBJ whole genome shotgun (WGS) entry which is preliminary data.</text>
</comment>
<keyword evidence="2" id="KW-0964">Secreted</keyword>
<dbReference type="InterPro" id="IPR011049">
    <property type="entry name" value="Serralysin-like_metalloprot_C"/>
</dbReference>
<dbReference type="PRINTS" id="PR00313">
    <property type="entry name" value="CABNDNGRPT"/>
</dbReference>
<dbReference type="EMBL" id="JACEFB010000010">
    <property type="protein sequence ID" value="MBA2227083.1"/>
    <property type="molecule type" value="Genomic_DNA"/>
</dbReference>
<evidence type="ECO:0000313" key="4">
    <source>
        <dbReference type="EMBL" id="MBA2227083.1"/>
    </source>
</evidence>
<dbReference type="InterPro" id="IPR001343">
    <property type="entry name" value="Hemolysn_Ca-bd"/>
</dbReference>
<evidence type="ECO:0000256" key="1">
    <source>
        <dbReference type="ARBA" id="ARBA00004613"/>
    </source>
</evidence>
<dbReference type="Pfam" id="PF13529">
    <property type="entry name" value="Peptidase_C39_2"/>
    <property type="match status" value="1"/>
</dbReference>
<dbReference type="Pfam" id="PF00353">
    <property type="entry name" value="HemolysinCabind"/>
    <property type="match status" value="4"/>
</dbReference>
<proteinExistence type="predicted"/>
<name>A0A7V8VFI0_9BACT</name>
<comment type="subcellular location">
    <subcellularLocation>
        <location evidence="1">Secreted</location>
    </subcellularLocation>
</comment>
<feature type="domain" description="Peptidase C39-like" evidence="3">
    <location>
        <begin position="284"/>
        <end position="405"/>
    </location>
</feature>